<sequence length="584" mass="65644">PSSYQTMESDCLNLLPSVCEVLADSKLLLHDDTSLEKLLDCLKDLIVQNDRQSLIQYLPYLLQFLQKITKSQTVEPSIFSFSLKLAGLLASTEHSFILLQERGVLEYMFQPDRWHVLELWQNSSVRYGWLQGLWNMLQHPPSINLFFKNGSIKMILHLQNDKGLFIMSLSSQILAHILNSITPVVLSNFTKIETPNCCPNSTEFDSVTKEIMTHVATSLASKEQAVIIQALKLLATILTQCREPLKSMFWKHAVEPLEALANVKDGSFTLPITAVLQAVARSPVLFQPDCRVETLMDLMLFSRCTIESVKFAGSILQMENCPEVLKCKATDVVLLPLLYATASPLQLHELDKLNVHISQLEKQLSQKAFCVCLLTQSLYNIAEHVCKKSLAHIPVQLIASSVIRLLKICIGHRPFASPNVDVFPHLIGCYKIQQCSIDLLGNLTVYAESIDLLQEAFTVLLQYLQCPDSQTTVLKKTHHTILKWLSICSPSSDIWNTVIHELFQLMKKHVCDGRWEVRDSTLEFITQLIANLKGNGKYNETLHSSDMISVLFTSLSDPEDYVQASAVAALGQVVAAYDVCNNVQ</sequence>
<organism evidence="4 5">
    <name type="scientific">Clarias magur</name>
    <name type="common">Asian catfish</name>
    <name type="synonym">Macropteronotus magur</name>
    <dbReference type="NCBI Taxonomy" id="1594786"/>
    <lineage>
        <taxon>Eukaryota</taxon>
        <taxon>Metazoa</taxon>
        <taxon>Chordata</taxon>
        <taxon>Craniata</taxon>
        <taxon>Vertebrata</taxon>
        <taxon>Euteleostomi</taxon>
        <taxon>Actinopterygii</taxon>
        <taxon>Neopterygii</taxon>
        <taxon>Teleostei</taxon>
        <taxon>Ostariophysi</taxon>
        <taxon>Siluriformes</taxon>
        <taxon>Clariidae</taxon>
        <taxon>Clarias</taxon>
    </lineage>
</organism>
<feature type="non-terminal residue" evidence="4">
    <location>
        <position position="584"/>
    </location>
</feature>
<dbReference type="PANTHER" id="PTHR21331">
    <property type="entry name" value="BRCA1-ASSOCIATED ATM ACTIVATOR 1"/>
    <property type="match status" value="1"/>
</dbReference>
<accession>A0A8J4T257</accession>
<dbReference type="InterPro" id="IPR016024">
    <property type="entry name" value="ARM-type_fold"/>
</dbReference>
<comment type="subcellular location">
    <subcellularLocation>
        <location evidence="1">Cytoplasm</location>
    </subcellularLocation>
</comment>
<comment type="similarity">
    <text evidence="3">Belongs to the BRAT1 family.</text>
</comment>
<dbReference type="InterPro" id="IPR011989">
    <property type="entry name" value="ARM-like"/>
</dbReference>
<dbReference type="GO" id="GO:0005737">
    <property type="term" value="C:cytoplasm"/>
    <property type="evidence" value="ECO:0007669"/>
    <property type="project" value="UniProtKB-SubCell"/>
</dbReference>
<comment type="caution">
    <text evidence="4">The sequence shown here is derived from an EMBL/GenBank/DDBJ whole genome shotgun (WGS) entry which is preliminary data.</text>
</comment>
<keyword evidence="5" id="KW-1185">Reference proteome</keyword>
<evidence type="ECO:0000313" key="4">
    <source>
        <dbReference type="EMBL" id="KAF5883528.1"/>
    </source>
</evidence>
<dbReference type="OrthoDB" id="10057956at2759"/>
<evidence type="ECO:0000256" key="1">
    <source>
        <dbReference type="ARBA" id="ARBA00004496"/>
    </source>
</evidence>
<dbReference type="SUPFAM" id="SSF48371">
    <property type="entry name" value="ARM repeat"/>
    <property type="match status" value="1"/>
</dbReference>
<dbReference type="GO" id="GO:0006974">
    <property type="term" value="P:DNA damage response"/>
    <property type="evidence" value="ECO:0007669"/>
    <property type="project" value="InterPro"/>
</dbReference>
<proteinExistence type="inferred from homology"/>
<dbReference type="GO" id="GO:0008283">
    <property type="term" value="P:cell population proliferation"/>
    <property type="evidence" value="ECO:0007669"/>
    <property type="project" value="InterPro"/>
</dbReference>
<name>A0A8J4T257_CLAMG</name>
<dbReference type="EMBL" id="QNUK01001345">
    <property type="protein sequence ID" value="KAF5883528.1"/>
    <property type="molecule type" value="Genomic_DNA"/>
</dbReference>
<dbReference type="GO" id="GO:0005634">
    <property type="term" value="C:nucleus"/>
    <property type="evidence" value="ECO:0007669"/>
    <property type="project" value="TreeGrafter"/>
</dbReference>
<dbReference type="Proteomes" id="UP000727407">
    <property type="component" value="Unassembled WGS sequence"/>
</dbReference>
<dbReference type="InterPro" id="IPR038904">
    <property type="entry name" value="BRAT1"/>
</dbReference>
<dbReference type="AlphaFoldDB" id="A0A8J4T257"/>
<keyword evidence="2" id="KW-0963">Cytoplasm</keyword>
<dbReference type="PANTHER" id="PTHR21331:SF2">
    <property type="entry name" value="BRCA1-ASSOCIATED ATM ACTIVATOR 1"/>
    <property type="match status" value="1"/>
</dbReference>
<protein>
    <submittedName>
        <fullName evidence="4">BRCA1-associated ATM activator 1</fullName>
    </submittedName>
</protein>
<dbReference type="Gene3D" id="1.25.10.10">
    <property type="entry name" value="Leucine-rich Repeat Variant"/>
    <property type="match status" value="1"/>
</dbReference>
<reference evidence="4" key="1">
    <citation type="submission" date="2020-07" db="EMBL/GenBank/DDBJ databases">
        <title>Clarias magur genome sequencing, assembly and annotation.</title>
        <authorList>
            <person name="Kushwaha B."/>
            <person name="Kumar R."/>
            <person name="Das P."/>
            <person name="Joshi C.G."/>
            <person name="Kumar D."/>
            <person name="Nagpure N.S."/>
            <person name="Pandey M."/>
            <person name="Agarwal S."/>
            <person name="Srivastava S."/>
            <person name="Singh M."/>
            <person name="Sahoo L."/>
            <person name="Jayasankar P."/>
            <person name="Meher P.K."/>
            <person name="Koringa P.G."/>
            <person name="Iquebal M.A."/>
            <person name="Das S.P."/>
            <person name="Bit A."/>
            <person name="Patnaik S."/>
            <person name="Patel N."/>
            <person name="Shah T.M."/>
            <person name="Hinsu A."/>
            <person name="Jena J.K."/>
        </authorList>
    </citation>
    <scope>NUCLEOTIDE SEQUENCE</scope>
    <source>
        <strain evidence="4">CIFAMagur01</strain>
        <tissue evidence="4">Testis</tissue>
    </source>
</reference>
<evidence type="ECO:0000313" key="5">
    <source>
        <dbReference type="Proteomes" id="UP000727407"/>
    </source>
</evidence>
<gene>
    <name evidence="4" type="primary">brat1</name>
    <name evidence="4" type="ORF">DAT39_022937</name>
</gene>
<feature type="non-terminal residue" evidence="4">
    <location>
        <position position="1"/>
    </location>
</feature>
<evidence type="ECO:0000256" key="2">
    <source>
        <dbReference type="ARBA" id="ARBA00022490"/>
    </source>
</evidence>
<evidence type="ECO:0000256" key="3">
    <source>
        <dbReference type="ARBA" id="ARBA00061308"/>
    </source>
</evidence>